<evidence type="ECO:0000259" key="2">
    <source>
        <dbReference type="Pfam" id="PF04984"/>
    </source>
</evidence>
<dbReference type="PANTHER" id="PTHR35861:SF1">
    <property type="entry name" value="PHAGE TAIL SHEATH PROTEIN"/>
    <property type="match status" value="1"/>
</dbReference>
<evidence type="ECO:0008006" key="6">
    <source>
        <dbReference type="Google" id="ProtNLM"/>
    </source>
</evidence>
<accession>A0A1H2U7X5</accession>
<feature type="domain" description="Tail sheath protein subtilisin-like" evidence="2">
    <location>
        <begin position="93"/>
        <end position="262"/>
    </location>
</feature>
<dbReference type="OrthoDB" id="9767864at2"/>
<keyword evidence="5" id="KW-1185">Reference proteome</keyword>
<evidence type="ECO:0000313" key="5">
    <source>
        <dbReference type="Proteomes" id="UP000199515"/>
    </source>
</evidence>
<dbReference type="InterPro" id="IPR020287">
    <property type="entry name" value="Tail_sheath_C"/>
</dbReference>
<dbReference type="RefSeq" id="WP_091286674.1">
    <property type="nucleotide sequence ID" value="NZ_FNON01000001.1"/>
</dbReference>
<dbReference type="InterPro" id="IPR052042">
    <property type="entry name" value="Tail_sheath_structural"/>
</dbReference>
<feature type="domain" description="Tail sheath protein C-terminal" evidence="3">
    <location>
        <begin position="265"/>
        <end position="368"/>
    </location>
</feature>
<dbReference type="InterPro" id="IPR035089">
    <property type="entry name" value="Phage_sheath_subtilisin"/>
</dbReference>
<organism evidence="4 5">
    <name type="scientific">Amycolatopsis xylanica</name>
    <dbReference type="NCBI Taxonomy" id="589385"/>
    <lineage>
        <taxon>Bacteria</taxon>
        <taxon>Bacillati</taxon>
        <taxon>Actinomycetota</taxon>
        <taxon>Actinomycetes</taxon>
        <taxon>Pseudonocardiales</taxon>
        <taxon>Pseudonocardiaceae</taxon>
        <taxon>Amycolatopsis</taxon>
    </lineage>
</organism>
<gene>
    <name evidence="4" type="ORF">SAMN05421504_101812</name>
</gene>
<evidence type="ECO:0000256" key="1">
    <source>
        <dbReference type="ARBA" id="ARBA00008005"/>
    </source>
</evidence>
<evidence type="ECO:0000313" key="4">
    <source>
        <dbReference type="EMBL" id="SDW52266.1"/>
    </source>
</evidence>
<dbReference type="EMBL" id="FNON01000001">
    <property type="protein sequence ID" value="SDW52266.1"/>
    <property type="molecule type" value="Genomic_DNA"/>
</dbReference>
<proteinExistence type="inferred from homology"/>
<dbReference type="Pfam" id="PF04984">
    <property type="entry name" value="Phage_sheath_1"/>
    <property type="match status" value="1"/>
</dbReference>
<dbReference type="PANTHER" id="PTHR35861">
    <property type="match status" value="1"/>
</dbReference>
<name>A0A1H2U7X5_9PSEU</name>
<comment type="similarity">
    <text evidence="1">Belongs to the myoviridae tail sheath protein family.</text>
</comment>
<dbReference type="Pfam" id="PF17482">
    <property type="entry name" value="Phage_sheath_1C"/>
    <property type="match status" value="1"/>
</dbReference>
<dbReference type="Gene3D" id="3.40.50.11780">
    <property type="match status" value="1"/>
</dbReference>
<reference evidence="4 5" key="1">
    <citation type="submission" date="2016-10" db="EMBL/GenBank/DDBJ databases">
        <authorList>
            <person name="de Groot N.N."/>
        </authorList>
    </citation>
    <scope>NUCLEOTIDE SEQUENCE [LARGE SCALE GENOMIC DNA]</scope>
    <source>
        <strain evidence="4 5">CPCC 202699</strain>
    </source>
</reference>
<dbReference type="AlphaFoldDB" id="A0A1H2U7X5"/>
<dbReference type="Proteomes" id="UP000199515">
    <property type="component" value="Unassembled WGS sequence"/>
</dbReference>
<sequence>MVDYEKKAPGVYVEEITPAGPIAGAGTSVPALIGTVKDLGANTPGKPVAVTNWTAYLGFFGDYKAGLQLPYAVRGFFENGGTFAYIVPIKDNSGLDAALDALTRLPDVSMVCLPGVVDPAVQAKVIAHCEALGDRFAVLDGAPDTQPLKAGGPLQAQRDGLKSDNGFGALYWPWIVIADPAAQPGAAATVTVPPSGHVAGVMARCDDTVGVHKAPANETVRGAVDLDFALNDTEQGALNSRNINAIRRFPGGPPLVWGARTLTAGTQWRHVNVRRLVSYVEDSIRQGIRWAVFAPNNKALWKGLERTITEFLTRVWEAGALFGTSAKEAFYVRITEELNPPAVRNLGQVVIEIGLAPTRPAEWIVLRIGLWDGGARGLEG</sequence>
<protein>
    <recommendedName>
        <fullName evidence="6">Phage tail sheath family protein</fullName>
    </recommendedName>
</protein>
<evidence type="ECO:0000259" key="3">
    <source>
        <dbReference type="Pfam" id="PF17482"/>
    </source>
</evidence>
<dbReference type="STRING" id="589385.SAMN05421504_101812"/>